<evidence type="ECO:0000313" key="2">
    <source>
        <dbReference type="Proteomes" id="UP000283474"/>
    </source>
</evidence>
<dbReference type="Proteomes" id="UP000283474">
    <property type="component" value="Chromosome"/>
</dbReference>
<dbReference type="OrthoDB" id="8606687at2"/>
<dbReference type="EMBL" id="CP022987">
    <property type="protein sequence ID" value="QAA94596.1"/>
    <property type="molecule type" value="Genomic_DNA"/>
</dbReference>
<accession>A0A410GE60</accession>
<reference evidence="1 2" key="1">
    <citation type="submission" date="2017-08" db="EMBL/GenBank/DDBJ databases">
        <authorList>
            <person name="Park S.-J."/>
            <person name="Kim H."/>
        </authorList>
    </citation>
    <scope>NUCLEOTIDE SEQUENCE [LARGE SCALE GENOMIC DNA]</scope>
    <source>
        <strain evidence="2">ye3</strain>
    </source>
</reference>
<proteinExistence type="predicted"/>
<protein>
    <submittedName>
        <fullName evidence="1">Uncharacterized protein</fullName>
    </submittedName>
</protein>
<dbReference type="AlphaFoldDB" id="A0A410GE60"/>
<dbReference type="KEGG" id="pus:CKA81_12710"/>
<organism evidence="1 2">
    <name type="scientific">Pollutimonas thiosulfatoxidans</name>
    <dbReference type="NCBI Taxonomy" id="2028345"/>
    <lineage>
        <taxon>Bacteria</taxon>
        <taxon>Pseudomonadati</taxon>
        <taxon>Pseudomonadota</taxon>
        <taxon>Betaproteobacteria</taxon>
        <taxon>Burkholderiales</taxon>
        <taxon>Alcaligenaceae</taxon>
        <taxon>Pollutimonas</taxon>
    </lineage>
</organism>
<keyword evidence="2" id="KW-1185">Reference proteome</keyword>
<evidence type="ECO:0000313" key="1">
    <source>
        <dbReference type="EMBL" id="QAA94596.1"/>
    </source>
</evidence>
<name>A0A410GE60_9BURK</name>
<gene>
    <name evidence="1" type="ORF">CKA81_12710</name>
</gene>
<sequence>MCGLCGILGSEDHWADLLPLADETELSRVRRNERQRRVRYLNGVLGAFSCSVTDWQGSKYLLSTFTGKTELVDDLGQLWAAVERLAGHAADPLSPVVHERISRLYG</sequence>